<feature type="compositionally biased region" description="Basic and acidic residues" evidence="1">
    <location>
        <begin position="18"/>
        <end position="41"/>
    </location>
</feature>
<accession>A0A9P4LZK9</accession>
<protein>
    <submittedName>
        <fullName evidence="2">Uncharacterized protein</fullName>
    </submittedName>
</protein>
<dbReference type="Pfam" id="PF10295">
    <property type="entry name" value="DUF2406"/>
    <property type="match status" value="1"/>
</dbReference>
<evidence type="ECO:0000256" key="1">
    <source>
        <dbReference type="SAM" id="MobiDB-lite"/>
    </source>
</evidence>
<dbReference type="PANTHER" id="PTHR28186:SF1">
    <property type="entry name" value="MEIOTICALLY UP-REGULATED GENE 9 PROTEIN"/>
    <property type="match status" value="1"/>
</dbReference>
<name>A0A9P4LZK9_9PEZI</name>
<gene>
    <name evidence="2" type="ORF">K490DRAFT_64893</name>
</gene>
<dbReference type="InterPro" id="IPR018809">
    <property type="entry name" value="DUF2406"/>
</dbReference>
<evidence type="ECO:0000313" key="2">
    <source>
        <dbReference type="EMBL" id="KAF2088216.1"/>
    </source>
</evidence>
<feature type="region of interest" description="Disordered" evidence="1">
    <location>
        <begin position="1"/>
        <end position="360"/>
    </location>
</feature>
<dbReference type="OrthoDB" id="5330253at2759"/>
<evidence type="ECO:0000313" key="3">
    <source>
        <dbReference type="Proteomes" id="UP000799776"/>
    </source>
</evidence>
<sequence length="360" mass="39432">MEYPPQQRPRSKSGFSFRSDKSDKSHGSHPRESLHESVAEKRKTHLSSTSKANPNAAMEEAQPVAQALQASTLGSLREYQHKDASGNPIDEPDISNPTRPRWERPLDTIRSFEAAVDGRYKRKTSMQRTESTPEMGNGYASRRSSYYGGGHDGQNHRGSQVGGGYYGRNRDSYQDGYGGPVPKGPTRDRYGQRMQSDNQVPRYPNSGPGVYPSHSYQHSRDTVNTGNSSSQSDPYGNSTDPSSENSSIERATPGPKAEANEHNNYSGFGQDPIMEEYDSTRPQPVGGYPQGKFGPPPVPKHGGTGAVAAPARSVIKLGDGPPTPLNNASGNSAAPPRRPPMESHNSEKRKSWFKRRFSKD</sequence>
<organism evidence="2 3">
    <name type="scientific">Saccharata proteae CBS 121410</name>
    <dbReference type="NCBI Taxonomy" id="1314787"/>
    <lineage>
        <taxon>Eukaryota</taxon>
        <taxon>Fungi</taxon>
        <taxon>Dikarya</taxon>
        <taxon>Ascomycota</taxon>
        <taxon>Pezizomycotina</taxon>
        <taxon>Dothideomycetes</taxon>
        <taxon>Dothideomycetes incertae sedis</taxon>
        <taxon>Botryosphaeriales</taxon>
        <taxon>Saccharataceae</taxon>
        <taxon>Saccharata</taxon>
    </lineage>
</organism>
<feature type="compositionally biased region" description="Basic and acidic residues" evidence="1">
    <location>
        <begin position="339"/>
        <end position="350"/>
    </location>
</feature>
<dbReference type="EMBL" id="ML978717">
    <property type="protein sequence ID" value="KAF2088216.1"/>
    <property type="molecule type" value="Genomic_DNA"/>
</dbReference>
<feature type="compositionally biased region" description="Polar residues" evidence="1">
    <location>
        <begin position="222"/>
        <end position="249"/>
    </location>
</feature>
<keyword evidence="3" id="KW-1185">Reference proteome</keyword>
<proteinExistence type="predicted"/>
<reference evidence="2" key="1">
    <citation type="journal article" date="2020" name="Stud. Mycol.">
        <title>101 Dothideomycetes genomes: a test case for predicting lifestyles and emergence of pathogens.</title>
        <authorList>
            <person name="Haridas S."/>
            <person name="Albert R."/>
            <person name="Binder M."/>
            <person name="Bloem J."/>
            <person name="Labutti K."/>
            <person name="Salamov A."/>
            <person name="Andreopoulos B."/>
            <person name="Baker S."/>
            <person name="Barry K."/>
            <person name="Bills G."/>
            <person name="Bluhm B."/>
            <person name="Cannon C."/>
            <person name="Castanera R."/>
            <person name="Culley D."/>
            <person name="Daum C."/>
            <person name="Ezra D."/>
            <person name="Gonzalez J."/>
            <person name="Henrissat B."/>
            <person name="Kuo A."/>
            <person name="Liang C."/>
            <person name="Lipzen A."/>
            <person name="Lutzoni F."/>
            <person name="Magnuson J."/>
            <person name="Mondo S."/>
            <person name="Nolan M."/>
            <person name="Ohm R."/>
            <person name="Pangilinan J."/>
            <person name="Park H.-J."/>
            <person name="Ramirez L."/>
            <person name="Alfaro M."/>
            <person name="Sun H."/>
            <person name="Tritt A."/>
            <person name="Yoshinaga Y."/>
            <person name="Zwiers L.-H."/>
            <person name="Turgeon B."/>
            <person name="Goodwin S."/>
            <person name="Spatafora J."/>
            <person name="Crous P."/>
            <person name="Grigoriev I."/>
        </authorList>
    </citation>
    <scope>NUCLEOTIDE SEQUENCE</scope>
    <source>
        <strain evidence="2">CBS 121410</strain>
    </source>
</reference>
<comment type="caution">
    <text evidence="2">The sequence shown here is derived from an EMBL/GenBank/DDBJ whole genome shotgun (WGS) entry which is preliminary data.</text>
</comment>
<feature type="compositionally biased region" description="Basic residues" evidence="1">
    <location>
        <begin position="351"/>
        <end position="360"/>
    </location>
</feature>
<dbReference type="AlphaFoldDB" id="A0A9P4LZK9"/>
<dbReference type="PANTHER" id="PTHR28186">
    <property type="entry name" value="MEIOTICALLY UP-REGULATED GENE 9 PROTEIN"/>
    <property type="match status" value="1"/>
</dbReference>
<dbReference type="Proteomes" id="UP000799776">
    <property type="component" value="Unassembled WGS sequence"/>
</dbReference>